<keyword evidence="3" id="KW-1185">Reference proteome</keyword>
<feature type="domain" description="Carrier" evidence="1">
    <location>
        <begin position="1"/>
        <end position="60"/>
    </location>
</feature>
<name>A0ABN0UWQ2_9PSEU</name>
<dbReference type="Pfam" id="PF00550">
    <property type="entry name" value="PP-binding"/>
    <property type="match status" value="1"/>
</dbReference>
<proteinExistence type="predicted"/>
<accession>A0ABN0UWQ2</accession>
<dbReference type="SUPFAM" id="SSF47336">
    <property type="entry name" value="ACP-like"/>
    <property type="match status" value="1"/>
</dbReference>
<comment type="caution">
    <text evidence="2">The sequence shown here is derived from an EMBL/GenBank/DDBJ whole genome shotgun (WGS) entry which is preliminary data.</text>
</comment>
<reference evidence="2 3" key="1">
    <citation type="journal article" date="2019" name="Int. J. Syst. Evol. Microbiol.">
        <title>The Global Catalogue of Microorganisms (GCM) 10K type strain sequencing project: providing services to taxonomists for standard genome sequencing and annotation.</title>
        <authorList>
            <consortium name="The Broad Institute Genomics Platform"/>
            <consortium name="The Broad Institute Genome Sequencing Center for Infectious Disease"/>
            <person name="Wu L."/>
            <person name="Ma J."/>
        </authorList>
    </citation>
    <scope>NUCLEOTIDE SEQUENCE [LARGE SCALE GENOMIC DNA]</scope>
    <source>
        <strain evidence="2 3">JCM 3380</strain>
    </source>
</reference>
<organism evidence="2 3">
    <name type="scientific">Saccharothrix mutabilis subsp. mutabilis</name>
    <dbReference type="NCBI Taxonomy" id="66855"/>
    <lineage>
        <taxon>Bacteria</taxon>
        <taxon>Bacillati</taxon>
        <taxon>Actinomycetota</taxon>
        <taxon>Actinomycetes</taxon>
        <taxon>Pseudonocardiales</taxon>
        <taxon>Pseudonocardiaceae</taxon>
        <taxon>Saccharothrix</taxon>
    </lineage>
</organism>
<evidence type="ECO:0000313" key="2">
    <source>
        <dbReference type="EMBL" id="GAA0263891.1"/>
    </source>
</evidence>
<evidence type="ECO:0000259" key="1">
    <source>
        <dbReference type="Pfam" id="PF00550"/>
    </source>
</evidence>
<dbReference type="Gene3D" id="1.10.1200.10">
    <property type="entry name" value="ACP-like"/>
    <property type="match status" value="1"/>
</dbReference>
<dbReference type="EMBL" id="BAAABU010000037">
    <property type="protein sequence ID" value="GAA0263891.1"/>
    <property type="molecule type" value="Genomic_DNA"/>
</dbReference>
<evidence type="ECO:0000313" key="3">
    <source>
        <dbReference type="Proteomes" id="UP001500416"/>
    </source>
</evidence>
<dbReference type="InterPro" id="IPR036736">
    <property type="entry name" value="ACP-like_sf"/>
</dbReference>
<dbReference type="Proteomes" id="UP001500416">
    <property type="component" value="Unassembled WGS sequence"/>
</dbReference>
<protein>
    <recommendedName>
        <fullName evidence="1">Carrier domain-containing protein</fullName>
    </recommendedName>
</protein>
<sequence length="65" mass="7427">MAELLHRSPDESFDAEDLFAAGLDSVRLMTLVERWREAGAEVDFVRLAERPTLGEWLRLLVGRDV</sequence>
<gene>
    <name evidence="2" type="ORF">GCM10010492_76170</name>
</gene>
<dbReference type="InterPro" id="IPR009081">
    <property type="entry name" value="PP-bd_ACP"/>
</dbReference>